<dbReference type="OMA" id="CKTDEND"/>
<name>A0A1D2NH41_ORCCI</name>
<dbReference type="GO" id="GO:0005634">
    <property type="term" value="C:nucleus"/>
    <property type="evidence" value="ECO:0007669"/>
    <property type="project" value="TreeGrafter"/>
</dbReference>
<dbReference type="InterPro" id="IPR034732">
    <property type="entry name" value="EPHD"/>
</dbReference>
<evidence type="ECO:0000259" key="4">
    <source>
        <dbReference type="PROSITE" id="PS51805"/>
    </source>
</evidence>
<gene>
    <name evidence="5" type="ORF">Ocin01_02275</name>
</gene>
<feature type="domain" description="PHD-type" evidence="4">
    <location>
        <begin position="1"/>
        <end position="83"/>
    </location>
</feature>
<dbReference type="Proteomes" id="UP000094527">
    <property type="component" value="Unassembled WGS sequence"/>
</dbReference>
<feature type="non-terminal residue" evidence="5">
    <location>
        <position position="1"/>
    </location>
</feature>
<keyword evidence="6" id="KW-1185">Reference proteome</keyword>
<evidence type="ECO:0000313" key="5">
    <source>
        <dbReference type="EMBL" id="ODN04415.1"/>
    </source>
</evidence>
<sequence length="130" mass="14141">LFAAGLSQSGVDKEGILGFLPADIDKEFRRAARLKCIFCHTGGAPVGCCDRKCKATFHFPCGRANKASFMFSGNYESYCVKHTPPESIPRSPEVDHQCSVCLSQVKPKQSHVSGTCCVGSIFHTRCIQVV</sequence>
<protein>
    <submittedName>
        <fullName evidence="5">G2/M phase-specific E3 ubiquitin-protein ligase</fullName>
    </submittedName>
</protein>
<proteinExistence type="predicted"/>
<evidence type="ECO:0000256" key="2">
    <source>
        <dbReference type="ARBA" id="ARBA00022771"/>
    </source>
</evidence>
<comment type="caution">
    <text evidence="5">The sequence shown here is derived from an EMBL/GenBank/DDBJ whole genome shotgun (WGS) entry which is preliminary data.</text>
</comment>
<keyword evidence="2" id="KW-0863">Zinc-finger</keyword>
<dbReference type="GO" id="GO:0008270">
    <property type="term" value="F:zinc ion binding"/>
    <property type="evidence" value="ECO:0007669"/>
    <property type="project" value="UniProtKB-KW"/>
</dbReference>
<dbReference type="PANTHER" id="PTHR12420">
    <property type="entry name" value="PHD FINGER PROTEIN"/>
    <property type="match status" value="1"/>
</dbReference>
<dbReference type="InterPro" id="IPR013083">
    <property type="entry name" value="Znf_RING/FYVE/PHD"/>
</dbReference>
<evidence type="ECO:0000256" key="3">
    <source>
        <dbReference type="ARBA" id="ARBA00022833"/>
    </source>
</evidence>
<evidence type="ECO:0000256" key="1">
    <source>
        <dbReference type="ARBA" id="ARBA00022723"/>
    </source>
</evidence>
<dbReference type="PANTHER" id="PTHR12420:SF42">
    <property type="entry name" value="G2_M PHASE-SPECIFIC E3 UBIQUITIN-PROTEIN LIGASE"/>
    <property type="match status" value="1"/>
</dbReference>
<dbReference type="AlphaFoldDB" id="A0A1D2NH41"/>
<evidence type="ECO:0000313" key="6">
    <source>
        <dbReference type="Proteomes" id="UP000094527"/>
    </source>
</evidence>
<accession>A0A1D2NH41</accession>
<dbReference type="STRING" id="48709.A0A1D2NH41"/>
<dbReference type="Pfam" id="PF13771">
    <property type="entry name" value="zf-HC5HC2H"/>
    <property type="match status" value="1"/>
</dbReference>
<dbReference type="PROSITE" id="PS51805">
    <property type="entry name" value="EPHD"/>
    <property type="match status" value="1"/>
</dbReference>
<dbReference type="InterPro" id="IPR051188">
    <property type="entry name" value="PHD-type_Zinc_Finger"/>
</dbReference>
<dbReference type="OrthoDB" id="512616at2759"/>
<dbReference type="EMBL" id="LJIJ01000044">
    <property type="protein sequence ID" value="ODN04415.1"/>
    <property type="molecule type" value="Genomic_DNA"/>
</dbReference>
<keyword evidence="3" id="KW-0862">Zinc</keyword>
<organism evidence="5 6">
    <name type="scientific">Orchesella cincta</name>
    <name type="common">Springtail</name>
    <name type="synonym">Podura cincta</name>
    <dbReference type="NCBI Taxonomy" id="48709"/>
    <lineage>
        <taxon>Eukaryota</taxon>
        <taxon>Metazoa</taxon>
        <taxon>Ecdysozoa</taxon>
        <taxon>Arthropoda</taxon>
        <taxon>Hexapoda</taxon>
        <taxon>Collembola</taxon>
        <taxon>Entomobryomorpha</taxon>
        <taxon>Entomobryoidea</taxon>
        <taxon>Orchesellidae</taxon>
        <taxon>Orchesellinae</taxon>
        <taxon>Orchesella</taxon>
    </lineage>
</organism>
<dbReference type="Gene3D" id="3.30.40.10">
    <property type="entry name" value="Zinc/RING finger domain, C3HC4 (zinc finger)"/>
    <property type="match status" value="1"/>
</dbReference>
<keyword evidence="1" id="KW-0479">Metal-binding</keyword>
<reference evidence="5 6" key="1">
    <citation type="journal article" date="2016" name="Genome Biol. Evol.">
        <title>Gene Family Evolution Reflects Adaptation to Soil Environmental Stressors in the Genome of the Collembolan Orchesella cincta.</title>
        <authorList>
            <person name="Faddeeva-Vakhrusheva A."/>
            <person name="Derks M.F."/>
            <person name="Anvar S.Y."/>
            <person name="Agamennone V."/>
            <person name="Suring W."/>
            <person name="Smit S."/>
            <person name="van Straalen N.M."/>
            <person name="Roelofs D."/>
        </authorList>
    </citation>
    <scope>NUCLEOTIDE SEQUENCE [LARGE SCALE GENOMIC DNA]</scope>
    <source>
        <tissue evidence="5">Mixed pool</tissue>
    </source>
</reference>